<sequence length="221" mass="25108">MIAVQLRTSNGYLLIASIYIPPTVQLINEVFEELYQINNDCLILGDLNASLQVIGSNRTNSKGRQLEKLLDEGYLRCVNSTLTTYTRHNYEGKLDLILASHPTILSINDLSTQYLLGTKEDHKPLTFSLNFDADPKPLSLRLSLNFKLTNWQLDRKYLNNLLSKIDQTITTIQQIESFTTMVTNCIVSAGKLVIPVVNQTMKNFEISKKTKALIENKHRAY</sequence>
<dbReference type="SUPFAM" id="SSF56219">
    <property type="entry name" value="DNase I-like"/>
    <property type="match status" value="1"/>
</dbReference>
<accession>A0A816U439</accession>
<dbReference type="AlphaFoldDB" id="A0A816U439"/>
<proteinExistence type="predicted"/>
<feature type="domain" description="Endonuclease/exonuclease/phosphatase" evidence="1">
    <location>
        <begin position="14"/>
        <end position="110"/>
    </location>
</feature>
<dbReference type="EMBL" id="CAJOBI010001221">
    <property type="protein sequence ID" value="CAF3869948.1"/>
    <property type="molecule type" value="Genomic_DNA"/>
</dbReference>
<dbReference type="GO" id="GO:0003824">
    <property type="term" value="F:catalytic activity"/>
    <property type="evidence" value="ECO:0007669"/>
    <property type="project" value="InterPro"/>
</dbReference>
<evidence type="ECO:0000259" key="1">
    <source>
        <dbReference type="Pfam" id="PF14529"/>
    </source>
</evidence>
<dbReference type="Proteomes" id="UP000663824">
    <property type="component" value="Unassembled WGS sequence"/>
</dbReference>
<dbReference type="Proteomes" id="UP000663855">
    <property type="component" value="Unassembled WGS sequence"/>
</dbReference>
<dbReference type="EMBL" id="CAJOBH010000453">
    <property type="protein sequence ID" value="CAF3793023.1"/>
    <property type="molecule type" value="Genomic_DNA"/>
</dbReference>
<organism evidence="4 7">
    <name type="scientific">Rotaria magnacalcarata</name>
    <dbReference type="NCBI Taxonomy" id="392030"/>
    <lineage>
        <taxon>Eukaryota</taxon>
        <taxon>Metazoa</taxon>
        <taxon>Spiralia</taxon>
        <taxon>Gnathifera</taxon>
        <taxon>Rotifera</taxon>
        <taxon>Eurotatoria</taxon>
        <taxon>Bdelloidea</taxon>
        <taxon>Philodinida</taxon>
        <taxon>Philodinidae</taxon>
        <taxon>Rotaria</taxon>
    </lineage>
</organism>
<gene>
    <name evidence="5" type="ORF">BYL167_LOCUS2558</name>
    <name evidence="2" type="ORF">CJN711_LOCUS18167</name>
    <name evidence="3" type="ORF">KQP761_LOCUS15918</name>
    <name evidence="4" type="ORF">MBJ925_LOCUS22969</name>
    <name evidence="6" type="ORF">SMN809_LOCUS5029</name>
</gene>
<dbReference type="InterPro" id="IPR036691">
    <property type="entry name" value="Endo/exonu/phosph_ase_sf"/>
</dbReference>
<dbReference type="Pfam" id="PF14529">
    <property type="entry name" value="Exo_endo_phos_2"/>
    <property type="match status" value="1"/>
</dbReference>
<evidence type="ECO:0000313" key="3">
    <source>
        <dbReference type="EMBL" id="CAF1524876.1"/>
    </source>
</evidence>
<dbReference type="EMBL" id="CAJNOV010008533">
    <property type="protein sequence ID" value="CAF1325779.1"/>
    <property type="molecule type" value="Genomic_DNA"/>
</dbReference>
<evidence type="ECO:0000313" key="6">
    <source>
        <dbReference type="EMBL" id="CAF3869948.1"/>
    </source>
</evidence>
<dbReference type="EMBL" id="CAJNOW010007893">
    <property type="protein sequence ID" value="CAF1524876.1"/>
    <property type="molecule type" value="Genomic_DNA"/>
</dbReference>
<reference evidence="4" key="1">
    <citation type="submission" date="2021-02" db="EMBL/GenBank/DDBJ databases">
        <authorList>
            <person name="Nowell W R."/>
        </authorList>
    </citation>
    <scope>NUCLEOTIDE SEQUENCE</scope>
</reference>
<dbReference type="OrthoDB" id="410155at2759"/>
<evidence type="ECO:0000313" key="7">
    <source>
        <dbReference type="Proteomes" id="UP000663824"/>
    </source>
</evidence>
<dbReference type="PANTHER" id="PTHR33273:SF2">
    <property type="entry name" value="ENDONUCLEASE_EXONUCLEASE_PHOSPHATASE DOMAIN-CONTAINING PROTEIN"/>
    <property type="match status" value="1"/>
</dbReference>
<dbReference type="Proteomes" id="UP000676336">
    <property type="component" value="Unassembled WGS sequence"/>
</dbReference>
<comment type="caution">
    <text evidence="4">The sequence shown here is derived from an EMBL/GenBank/DDBJ whole genome shotgun (WGS) entry which is preliminary data.</text>
</comment>
<evidence type="ECO:0000313" key="5">
    <source>
        <dbReference type="EMBL" id="CAF3793023.1"/>
    </source>
</evidence>
<dbReference type="Gene3D" id="3.60.10.10">
    <property type="entry name" value="Endonuclease/exonuclease/phosphatase"/>
    <property type="match status" value="1"/>
</dbReference>
<dbReference type="EMBL" id="CAJNRE010011723">
    <property type="protein sequence ID" value="CAF2104416.1"/>
    <property type="molecule type" value="Genomic_DNA"/>
</dbReference>
<protein>
    <recommendedName>
        <fullName evidence="1">Endonuclease/exonuclease/phosphatase domain-containing protein</fullName>
    </recommendedName>
</protein>
<evidence type="ECO:0000313" key="4">
    <source>
        <dbReference type="EMBL" id="CAF2104416.1"/>
    </source>
</evidence>
<name>A0A816U439_9BILA</name>
<evidence type="ECO:0000313" key="2">
    <source>
        <dbReference type="EMBL" id="CAF1325779.1"/>
    </source>
</evidence>
<dbReference type="Proteomes" id="UP000663834">
    <property type="component" value="Unassembled WGS sequence"/>
</dbReference>
<dbReference type="InterPro" id="IPR005135">
    <property type="entry name" value="Endo/exonuclease/phosphatase"/>
</dbReference>
<dbReference type="PANTHER" id="PTHR33273">
    <property type="entry name" value="DOMAIN-CONTAINING PROTEIN, PUTATIVE-RELATED"/>
    <property type="match status" value="1"/>
</dbReference>
<dbReference type="Proteomes" id="UP000681967">
    <property type="component" value="Unassembled WGS sequence"/>
</dbReference>